<dbReference type="InterPro" id="IPR010259">
    <property type="entry name" value="S8pro/Inhibitor_I9"/>
</dbReference>
<dbReference type="SUPFAM" id="SSF49299">
    <property type="entry name" value="PKD domain"/>
    <property type="match status" value="1"/>
</dbReference>
<keyword evidence="2 5" id="KW-0645">Protease</keyword>
<dbReference type="InterPro" id="IPR036852">
    <property type="entry name" value="Peptidase_S8/S53_dom_sf"/>
</dbReference>
<dbReference type="InterPro" id="IPR036116">
    <property type="entry name" value="FN3_sf"/>
</dbReference>
<feature type="signal peptide" evidence="7">
    <location>
        <begin position="1"/>
        <end position="28"/>
    </location>
</feature>
<dbReference type="STRING" id="44252.DJ90_55"/>
<keyword evidence="11" id="KW-1185">Reference proteome</keyword>
<feature type="active site" description="Charge relay system" evidence="5">
    <location>
        <position position="286"/>
    </location>
</feature>
<feature type="active site" description="Charge relay system" evidence="5">
    <location>
        <position position="463"/>
    </location>
</feature>
<dbReference type="PROSITE" id="PS00138">
    <property type="entry name" value="SUBTILASE_SER"/>
    <property type="match status" value="1"/>
</dbReference>
<feature type="active site" description="Charge relay system" evidence="5">
    <location>
        <position position="240"/>
    </location>
</feature>
<dbReference type="SUPFAM" id="SSF49899">
    <property type="entry name" value="Concanavalin A-like lectins/glucanases"/>
    <property type="match status" value="2"/>
</dbReference>
<dbReference type="InterPro" id="IPR015500">
    <property type="entry name" value="Peptidase_S8_subtilisin-rel"/>
</dbReference>
<evidence type="ECO:0000256" key="1">
    <source>
        <dbReference type="ARBA" id="ARBA00011073"/>
    </source>
</evidence>
<dbReference type="InterPro" id="IPR013320">
    <property type="entry name" value="ConA-like_dom_sf"/>
</dbReference>
<dbReference type="PROSITE" id="PS50853">
    <property type="entry name" value="FN3"/>
    <property type="match status" value="1"/>
</dbReference>
<feature type="compositionally biased region" description="Acidic residues" evidence="6">
    <location>
        <begin position="1717"/>
        <end position="1732"/>
    </location>
</feature>
<dbReference type="PRINTS" id="PR00723">
    <property type="entry name" value="SUBTILISIN"/>
</dbReference>
<dbReference type="SUPFAM" id="SSF49464">
    <property type="entry name" value="Carboxypeptidase regulatory domain-like"/>
    <property type="match status" value="2"/>
</dbReference>
<dbReference type="FunFam" id="3.40.50.200:FF:000043">
    <property type="entry name" value="Peptidase S8"/>
    <property type="match status" value="1"/>
</dbReference>
<comment type="caution">
    <text evidence="10">The sequence shown here is derived from an EMBL/GenBank/DDBJ whole genome shotgun (WGS) entry which is preliminary data.</text>
</comment>
<feature type="chain" id="PRO_5001869956" evidence="7">
    <location>
        <begin position="29"/>
        <end position="1825"/>
    </location>
</feature>
<dbReference type="HOGENOM" id="CLU_002614_0_0_9"/>
<gene>
    <name evidence="10" type="primary">bpr</name>
    <name evidence="10" type="ORF">DJ90_55</name>
</gene>
<dbReference type="InterPro" id="IPR035986">
    <property type="entry name" value="PKD_dom_sf"/>
</dbReference>
<dbReference type="SUPFAM" id="SSF49265">
    <property type="entry name" value="Fibronectin type III"/>
    <property type="match status" value="1"/>
</dbReference>
<dbReference type="InterPro" id="IPR013783">
    <property type="entry name" value="Ig-like_fold"/>
</dbReference>
<dbReference type="Pfam" id="PF18911">
    <property type="entry name" value="PKD_4"/>
    <property type="match status" value="1"/>
</dbReference>
<reference evidence="10 11" key="1">
    <citation type="submission" date="2014-04" db="EMBL/GenBank/DDBJ databases">
        <authorList>
            <person name="Bishop-Lilly K.A."/>
            <person name="Broomall S.M."/>
            <person name="Chain P.S."/>
            <person name="Chertkov O."/>
            <person name="Coyne S.R."/>
            <person name="Daligault H.E."/>
            <person name="Davenport K.W."/>
            <person name="Erkkila T."/>
            <person name="Frey K.G."/>
            <person name="Gibbons H.S."/>
            <person name="Gu W."/>
            <person name="Jaissle J."/>
            <person name="Johnson S.L."/>
            <person name="Koroleva G.I."/>
            <person name="Ladner J.T."/>
            <person name="Lo C.-C."/>
            <person name="Minogue T.D."/>
            <person name="Munk C."/>
            <person name="Palacios G.F."/>
            <person name="Redden C.L."/>
            <person name="Rosenzweig C.N."/>
            <person name="Scholz M.B."/>
            <person name="Teshima H."/>
            <person name="Xu Y."/>
        </authorList>
    </citation>
    <scope>NUCLEOTIDE SEQUENCE [LARGE SCALE GENOMIC DNA]</scope>
    <source>
        <strain evidence="10 11">8244</strain>
    </source>
</reference>
<evidence type="ECO:0000313" key="10">
    <source>
        <dbReference type="EMBL" id="KFN05664.1"/>
    </source>
</evidence>
<dbReference type="OrthoDB" id="9798386at2"/>
<evidence type="ECO:0000256" key="2">
    <source>
        <dbReference type="ARBA" id="ARBA00022670"/>
    </source>
</evidence>
<evidence type="ECO:0000256" key="4">
    <source>
        <dbReference type="ARBA" id="ARBA00022825"/>
    </source>
</evidence>
<feature type="domain" description="Fibronectin type-III" evidence="9">
    <location>
        <begin position="813"/>
        <end position="903"/>
    </location>
</feature>
<dbReference type="Pfam" id="PF09136">
    <property type="entry name" value="Glucodextran_B"/>
    <property type="match status" value="1"/>
</dbReference>
<sequence>MIRFKRFRKNFSLGMSILLVLTFVPATYAENNGAAAKTSLKSNSPHIAEAKIDAKLTTQFKQDDYVTYLVKLKEQTDTASVSKLALHKAAIEKATPSAAKMSARTSVISALRETASRTQFSLDNYLRQEQKSGEVKDYKSYFIVNAMAVTSTKEVLDQIALFPEVEKILPNEERFLDKVEIDKQEAAAGQGTSVKDAAADNAGGAAVKPSSVEWNIAQVNAPEVWAQGIDGSGIVVANLDTGVEYTHPALRAKWRGFDASGNIVDPELNWYDPHSHASLPADTNGHGTHTMGTMVGSEPDGSNQIGVAPGAKWIAVRIFNPSTTDAIILDGGQWLLAPVDAEGNLHPELAPDVVNNSWGGGSGLDEWYRPVVQAWRDAQIFPEFSAGNVDEDNPGGPGSVANPANYPEAFATGATDINRNLADFSLLGPSPYGEIKPEVSAPGVNIRSSVPGGGYEGGWNGTSMAGPHTTAIAALLLQANHSLTVDQLEEVLTSTATPRTDSQFPNTPNNGYGHGIVNALDAVGSVLEGVGTVSGRVVTAGDDFVEPVLEHTPPSLIYEGFDVTLTAHAADNVAVTSVEFYAREAGTEHYLYLPAKRVSGTSQDGVYEATVPSFLVGTAGLEYYIRVSDYGGNGFDTAPYSVTVSAGIQPGYEQDFETGVIGYASGGTGNTWAWGAPVSGPGSAYSGEKVYATNLSGTYSANANSYLLAPPIDLTGSPEGALLSFKHWYDLENNRDYGTVYIASEESDYAFAPAAEFTGTSGGWKTQYIDLRPYAGQQVYLQFNLTSDGSVQKAGWYLDDLSLQAPDDVAPAAPGGLSGSVNFVGSAELSWSAPADEDVKEYTVYRSVTSGTGYEAIATTAETAYTDASTATGATYYYAVAAIDYSGNESEKSNEIALTIERPVSLFSDDFDGADDGGWTHSGTQDEWERGTPSAPGPSSAVSPPNVWGTDLDDTYANGADYSLVSPAIDLSGVDNATLAFDHWFEIESNYDFGYVEASSDGGATWAQLGRFSHSTNGKQWSPVYYSLDEYAGGAAKIRFRLKTDNSVAKAGWYIDNVQVLSVNTPATKAAQDVVDEITPQKSKADKPGPAYKLIRTTKSEYNAAVGKAQGSGEVGVSSLPASATVTVVETGRSVKTDPATGKYSLTHVAGNYTLKAEAYGYYPQTLPVSIEDQKNAKANFNLQAIPKGQIAGTISDERSGEPIADATVIVLEDAAIAPLRTGEDGGFSLEVLEGTYTLSVSARDYYSGTITITVPPDGSADGSLALKPFIGFPGEIGYDDGTAENAWSFNSAGNAWAVRMTPESGAAQVTGASIRFWNEEWPVPGGTAFQYAVFDASGPDGSPGRQLAGPFDGTALRNDRWTTLELPEPVTVEGDFYIVYIQTLAGTSAPGLAADENGPHAGRSWQRVSGVWSQTKEEDGNFMIRAIVRYPVNAPVITSPAAGSFTNQPTIAVTGTSPANEATIKLYNGTEPAGTATVENGRFSLNTKLHPGANELSAEVVVNGKTTDRSLPRTVTLDSDAPQLDVVSPRDGFRTNSEVLNVAGTALDDYLSKLTVNGAEVAAGDAGSFAHRILINAGENIVTVTATDRAGNETTVTRAVYVDLELPEITGLSPAEDVHLTAGEPLTVAFDSVPGLDASFRIELPVALAGSGGNGIALEETFPGHYEGVYVTPASLVLDGGVIVVSVRDEAGNAGDFQAPGRLFVAAPGGNPPGEDPGEDPGENPGEDPDDPGQNPPDDNLAPKAVIKAANSAQKRKQVEFDGRRSSDEDGRIVSYSWQFGDGGSASGAKVKHRFDRAGTYTVTLTVTDNDGATGTAVHTIKIK</sequence>
<dbReference type="PANTHER" id="PTHR43806:SF67">
    <property type="entry name" value="EGF-LIKE DOMAIN-CONTAINING PROTEIN"/>
    <property type="match status" value="1"/>
</dbReference>
<organism evidence="10 11">
    <name type="scientific">Paenibacillus macerans</name>
    <name type="common">Bacillus macerans</name>
    <dbReference type="NCBI Taxonomy" id="44252"/>
    <lineage>
        <taxon>Bacteria</taxon>
        <taxon>Bacillati</taxon>
        <taxon>Bacillota</taxon>
        <taxon>Bacilli</taxon>
        <taxon>Bacillales</taxon>
        <taxon>Paenibacillaceae</taxon>
        <taxon>Paenibacillus</taxon>
    </lineage>
</organism>
<keyword evidence="7" id="KW-0732">Signal</keyword>
<evidence type="ECO:0000256" key="6">
    <source>
        <dbReference type="SAM" id="MobiDB-lite"/>
    </source>
</evidence>
<dbReference type="InterPro" id="IPR000209">
    <property type="entry name" value="Peptidase_S8/S53_dom"/>
</dbReference>
<dbReference type="Pfam" id="PF05922">
    <property type="entry name" value="Inhibitor_I9"/>
    <property type="match status" value="1"/>
</dbReference>
<dbReference type="Gene3D" id="2.60.40.1120">
    <property type="entry name" value="Carboxypeptidase-like, regulatory domain"/>
    <property type="match status" value="2"/>
</dbReference>
<name>A0A090Z340_PAEMA</name>
<dbReference type="GO" id="GO:0004252">
    <property type="term" value="F:serine-type endopeptidase activity"/>
    <property type="evidence" value="ECO:0007669"/>
    <property type="project" value="UniProtKB-UniRule"/>
</dbReference>
<dbReference type="GO" id="GO:0006508">
    <property type="term" value="P:proteolysis"/>
    <property type="evidence" value="ECO:0007669"/>
    <property type="project" value="UniProtKB-KW"/>
</dbReference>
<feature type="domain" description="PKD" evidence="8">
    <location>
        <begin position="1743"/>
        <end position="1825"/>
    </location>
</feature>
<dbReference type="PROSITE" id="PS51892">
    <property type="entry name" value="SUBTILASE"/>
    <property type="match status" value="1"/>
</dbReference>
<dbReference type="Gene3D" id="2.60.40.10">
    <property type="entry name" value="Immunoglobulins"/>
    <property type="match status" value="5"/>
</dbReference>
<evidence type="ECO:0000313" key="11">
    <source>
        <dbReference type="Proteomes" id="UP000029278"/>
    </source>
</evidence>
<dbReference type="PROSITE" id="PS50093">
    <property type="entry name" value="PKD"/>
    <property type="match status" value="1"/>
</dbReference>
<feature type="region of interest" description="Disordered" evidence="6">
    <location>
        <begin position="915"/>
        <end position="948"/>
    </location>
</feature>
<dbReference type="Proteomes" id="UP000029278">
    <property type="component" value="Unassembled WGS sequence"/>
</dbReference>
<keyword evidence="4 5" id="KW-0720">Serine protease</keyword>
<feature type="compositionally biased region" description="Low complexity" evidence="6">
    <location>
        <begin position="933"/>
        <end position="945"/>
    </location>
</feature>
<dbReference type="CDD" id="cd00063">
    <property type="entry name" value="FN3"/>
    <property type="match status" value="1"/>
</dbReference>
<feature type="region of interest" description="Disordered" evidence="6">
    <location>
        <begin position="1698"/>
        <end position="1742"/>
    </location>
</feature>
<comment type="similarity">
    <text evidence="1 5">Belongs to the peptidase S8 family.</text>
</comment>
<dbReference type="RefSeq" id="WP_036625457.1">
    <property type="nucleotide sequence ID" value="NZ_JAKOBR010000022.1"/>
</dbReference>
<dbReference type="Pfam" id="PF00082">
    <property type="entry name" value="Peptidase_S8"/>
    <property type="match status" value="1"/>
</dbReference>
<dbReference type="PANTHER" id="PTHR43806">
    <property type="entry name" value="PEPTIDASE S8"/>
    <property type="match status" value="1"/>
</dbReference>
<dbReference type="InterPro" id="IPR003961">
    <property type="entry name" value="FN3_dom"/>
</dbReference>
<dbReference type="InterPro" id="IPR000601">
    <property type="entry name" value="PKD_dom"/>
</dbReference>
<evidence type="ECO:0000256" key="7">
    <source>
        <dbReference type="SAM" id="SignalP"/>
    </source>
</evidence>
<dbReference type="EMBL" id="JMQA01000038">
    <property type="protein sequence ID" value="KFN05664.1"/>
    <property type="molecule type" value="Genomic_DNA"/>
</dbReference>
<dbReference type="Gene3D" id="2.60.120.260">
    <property type="entry name" value="Galactose-binding domain-like"/>
    <property type="match status" value="1"/>
</dbReference>
<dbReference type="Pfam" id="PF20773">
    <property type="entry name" value="InhA-like_MAM"/>
    <property type="match status" value="2"/>
</dbReference>
<dbReference type="SMART" id="SM00089">
    <property type="entry name" value="PKD"/>
    <property type="match status" value="1"/>
</dbReference>
<dbReference type="SUPFAM" id="SSF52743">
    <property type="entry name" value="Subtilisin-like"/>
    <property type="match status" value="1"/>
</dbReference>
<accession>A0A090Z340</accession>
<evidence type="ECO:0000256" key="5">
    <source>
        <dbReference type="PROSITE-ProRule" id="PRU01240"/>
    </source>
</evidence>
<evidence type="ECO:0000259" key="8">
    <source>
        <dbReference type="PROSITE" id="PS50093"/>
    </source>
</evidence>
<dbReference type="GeneID" id="77009112"/>
<dbReference type="InterPro" id="IPR023828">
    <property type="entry name" value="Peptidase_S8_Ser-AS"/>
</dbReference>
<evidence type="ECO:0000256" key="3">
    <source>
        <dbReference type="ARBA" id="ARBA00022801"/>
    </source>
</evidence>
<dbReference type="InterPro" id="IPR022409">
    <property type="entry name" value="PKD/Chitinase_dom"/>
</dbReference>
<evidence type="ECO:0000259" key="9">
    <source>
        <dbReference type="PROSITE" id="PS50853"/>
    </source>
</evidence>
<dbReference type="InterPro" id="IPR008969">
    <property type="entry name" value="CarboxyPept-like_regulatory"/>
</dbReference>
<keyword evidence="3 5" id="KW-0378">Hydrolase</keyword>
<dbReference type="InterPro" id="IPR050131">
    <property type="entry name" value="Peptidase_S8_subtilisin-like"/>
</dbReference>
<proteinExistence type="inferred from homology"/>
<dbReference type="Gene3D" id="3.40.50.200">
    <property type="entry name" value="Peptidase S8/S53 domain"/>
    <property type="match status" value="1"/>
</dbReference>
<dbReference type="PATRIC" id="fig|44252.3.peg.4301"/>
<protein>
    <submittedName>
        <fullName evidence="10">Bacillopeptidase F</fullName>
    </submittedName>
</protein>
<dbReference type="CDD" id="cd00146">
    <property type="entry name" value="PKD"/>
    <property type="match status" value="1"/>
</dbReference>